<feature type="transmembrane region" description="Helical" evidence="1">
    <location>
        <begin position="169"/>
        <end position="191"/>
    </location>
</feature>
<organism evidence="2 3">
    <name type="scientific">Cymbomonas tetramitiformis</name>
    <dbReference type="NCBI Taxonomy" id="36881"/>
    <lineage>
        <taxon>Eukaryota</taxon>
        <taxon>Viridiplantae</taxon>
        <taxon>Chlorophyta</taxon>
        <taxon>Pyramimonadophyceae</taxon>
        <taxon>Pyramimonadales</taxon>
        <taxon>Pyramimonadaceae</taxon>
        <taxon>Cymbomonas</taxon>
    </lineage>
</organism>
<feature type="transmembrane region" description="Helical" evidence="1">
    <location>
        <begin position="99"/>
        <end position="116"/>
    </location>
</feature>
<comment type="caution">
    <text evidence="2">The sequence shown here is derived from an EMBL/GenBank/DDBJ whole genome shotgun (WGS) entry which is preliminary data.</text>
</comment>
<keyword evidence="1" id="KW-0472">Membrane</keyword>
<proteinExistence type="predicted"/>
<dbReference type="EMBL" id="LGRX02021757">
    <property type="protein sequence ID" value="KAK3256337.1"/>
    <property type="molecule type" value="Genomic_DNA"/>
</dbReference>
<protein>
    <submittedName>
        <fullName evidence="2">Uncharacterized protein</fullName>
    </submittedName>
</protein>
<dbReference type="AlphaFoldDB" id="A0AAE0KPW0"/>
<evidence type="ECO:0000313" key="3">
    <source>
        <dbReference type="Proteomes" id="UP001190700"/>
    </source>
</evidence>
<feature type="transmembrane region" description="Helical" evidence="1">
    <location>
        <begin position="203"/>
        <end position="224"/>
    </location>
</feature>
<keyword evidence="3" id="KW-1185">Reference proteome</keyword>
<sequence>MASPVQKVEVFEAASDISDTQQIFKGRLQGAICLICSYVLWSIAGPSYKKLEVYPLVRCSWRVQTSLLVVWPIAAVSLKRMSPIARQSLLSPSSMLAHFGVGCFMLMLFSCFNFAIEGPYATSFLHATFLGQLHPCLMVAWDCLIVAVRRLRRRNRDERVSLEELDIELPMMAEWVGLLLGVVGTLVTLFGDQHQSKGDVTPASLAGDLFATACSFFAMGYLKIIAVKLQDVPPPVVQAVASTWMLVLVFILFTLDPEVRASPASRCLRS</sequence>
<accession>A0AAE0KPW0</accession>
<feature type="transmembrane region" description="Helical" evidence="1">
    <location>
        <begin position="128"/>
        <end position="148"/>
    </location>
</feature>
<gene>
    <name evidence="2" type="ORF">CYMTET_34521</name>
</gene>
<feature type="transmembrane region" description="Helical" evidence="1">
    <location>
        <begin position="236"/>
        <end position="255"/>
    </location>
</feature>
<keyword evidence="1" id="KW-0812">Transmembrane</keyword>
<name>A0AAE0KPW0_9CHLO</name>
<evidence type="ECO:0000313" key="2">
    <source>
        <dbReference type="EMBL" id="KAK3256337.1"/>
    </source>
</evidence>
<dbReference type="Proteomes" id="UP001190700">
    <property type="component" value="Unassembled WGS sequence"/>
</dbReference>
<evidence type="ECO:0000256" key="1">
    <source>
        <dbReference type="SAM" id="Phobius"/>
    </source>
</evidence>
<reference evidence="2 3" key="1">
    <citation type="journal article" date="2015" name="Genome Biol. Evol.">
        <title>Comparative Genomics of a Bacterivorous Green Alga Reveals Evolutionary Causalities and Consequences of Phago-Mixotrophic Mode of Nutrition.</title>
        <authorList>
            <person name="Burns J.A."/>
            <person name="Paasch A."/>
            <person name="Narechania A."/>
            <person name="Kim E."/>
        </authorList>
    </citation>
    <scope>NUCLEOTIDE SEQUENCE [LARGE SCALE GENOMIC DNA]</scope>
    <source>
        <strain evidence="2 3">PLY_AMNH</strain>
    </source>
</reference>
<keyword evidence="1" id="KW-1133">Transmembrane helix</keyword>